<dbReference type="Pfam" id="PF00097">
    <property type="entry name" value="zf-C3HC4"/>
    <property type="match status" value="1"/>
</dbReference>
<dbReference type="InterPro" id="IPR013083">
    <property type="entry name" value="Znf_RING/FYVE/PHD"/>
</dbReference>
<dbReference type="PANTHER" id="PTHR23163:SF0">
    <property type="entry name" value="E3 UBIQUITIN-PROTEIN LIGASE BRE1"/>
    <property type="match status" value="1"/>
</dbReference>
<feature type="coiled-coil region" evidence="15">
    <location>
        <begin position="366"/>
        <end position="400"/>
    </location>
</feature>
<evidence type="ECO:0000256" key="12">
    <source>
        <dbReference type="ARBA" id="ARBA00023242"/>
    </source>
</evidence>
<keyword evidence="5 14" id="KW-0808">Transferase</keyword>
<evidence type="ECO:0000313" key="19">
    <source>
        <dbReference type="Proteomes" id="UP000002173"/>
    </source>
</evidence>
<comment type="pathway">
    <text evidence="3 14">Protein modification; protein ubiquitination.</text>
</comment>
<dbReference type="GO" id="GO:0016567">
    <property type="term" value="P:protein ubiquitination"/>
    <property type="evidence" value="ECO:0007669"/>
    <property type="project" value="UniProtKB-UniRule"/>
</dbReference>
<evidence type="ECO:0000256" key="10">
    <source>
        <dbReference type="ARBA" id="ARBA00022853"/>
    </source>
</evidence>
<dbReference type="CDD" id="cd16499">
    <property type="entry name" value="RING-HC_Bre1-like"/>
    <property type="match status" value="1"/>
</dbReference>
<dbReference type="InterPro" id="IPR001841">
    <property type="entry name" value="Znf_RING"/>
</dbReference>
<dbReference type="SMART" id="SM00184">
    <property type="entry name" value="RING"/>
    <property type="match status" value="1"/>
</dbReference>
<dbReference type="InterPro" id="IPR013956">
    <property type="entry name" value="E3_ubiquit_lig_Bre1"/>
</dbReference>
<proteinExistence type="inferred from homology"/>
<sequence length="655" mass="75341">MTKKRAHDVLAEVFVDLPCQDDSRASESFVKLRDCLVGYRSEVERLESRNAYLVRENECLRDLCSSIGTLWDVLNDEFGRLVDGTKVASDRSVVTEDTFLDSLHRNRLPFSVIRSKQSAKTLPFDIASSVSDTSSEGNTIPGDVELESSLSTHLEAFNRRKDELVKRVQQCCLLGSHTTNGSSDEQLSIERGYRRILELAVGRLYDLLDQSRAELSIQRMENGKLEVEISRLTKVNSTLRHSLDEAKSEITQLTRASTKEVTSPTTAAASSSASMEVRPPQADKIRSVDDITEAMIVGSTLYSRLYHVCVAQDGEINRLEKENCKLRSTYQRMSLDKDQRLFEYIQRYESTHNSLIEHVSTVDRRLDEYKGELQYQRELQRRLEAQVSSLQSERDALMSKIESKDRLYSDHLNRMSKIIGTSNSDSGVADYQEQLQNLSVELEEISLAYEEKVTENERLQRQLKELNMYRDKCANTDFEIRAMEEKLSRARSFCDRRIEGAYDFHKALTNRLTAYRNTWLSSYRRSLLFEKKRDIASSALCESQARLRRCQRDLKECQSRLSYLLPSGGDNNTNQLPEGLDVKGDICSVIRENEVLRRRMICTLCSEHFRDRCLTQCGHVFCEACINSSIKSRNRKCPACKVVFDRNDVKRLYFD</sequence>
<dbReference type="PANTHER" id="PTHR23163">
    <property type="entry name" value="RING FINGER PROTEIN-RELATED"/>
    <property type="match status" value="1"/>
</dbReference>
<organism evidence="18 19">
    <name type="scientific">Babesia bovis</name>
    <dbReference type="NCBI Taxonomy" id="5865"/>
    <lineage>
        <taxon>Eukaryota</taxon>
        <taxon>Sar</taxon>
        <taxon>Alveolata</taxon>
        <taxon>Apicomplexa</taxon>
        <taxon>Aconoidasida</taxon>
        <taxon>Piroplasmida</taxon>
        <taxon>Babesiidae</taxon>
        <taxon>Babesia</taxon>
    </lineage>
</organism>
<dbReference type="UniPathway" id="UPA00143"/>
<evidence type="ECO:0000256" key="14">
    <source>
        <dbReference type="RuleBase" id="RU365038"/>
    </source>
</evidence>
<evidence type="ECO:0000256" key="1">
    <source>
        <dbReference type="ARBA" id="ARBA00000900"/>
    </source>
</evidence>
<dbReference type="GeneID" id="5480380"/>
<dbReference type="GO" id="GO:0061630">
    <property type="term" value="F:ubiquitin protein ligase activity"/>
    <property type="evidence" value="ECO:0007669"/>
    <property type="project" value="UniProtKB-EC"/>
</dbReference>
<dbReference type="OMA" id="WRREREY"/>
<dbReference type="PROSITE" id="PS50089">
    <property type="entry name" value="ZF_RING_2"/>
    <property type="match status" value="1"/>
</dbReference>
<evidence type="ECO:0000256" key="6">
    <source>
        <dbReference type="ARBA" id="ARBA00022723"/>
    </source>
</evidence>
<comment type="caution">
    <text evidence="18">The sequence shown here is derived from an EMBL/GenBank/DDBJ whole genome shotgun (WGS) entry which is preliminary data.</text>
</comment>
<feature type="compositionally biased region" description="Polar residues" evidence="16">
    <location>
        <begin position="250"/>
        <end position="261"/>
    </location>
</feature>
<evidence type="ECO:0000256" key="11">
    <source>
        <dbReference type="ARBA" id="ARBA00023054"/>
    </source>
</evidence>
<dbReference type="InterPro" id="IPR018957">
    <property type="entry name" value="Znf_C3HC4_RING-type"/>
</dbReference>
<reference evidence="19" key="2">
    <citation type="journal article" date="2020" name="Data Brief">
        <title>Transcriptome dataset of Babesia bovis life stages within vertebrate and invertebrate hosts.</title>
        <authorList>
            <person name="Ueti M.W."/>
            <person name="Johnson W.C."/>
            <person name="Kappmeyer L.S."/>
            <person name="Herndon D.R."/>
            <person name="Mousel M.R."/>
            <person name="Reif K.E."/>
            <person name="Taus N.S."/>
            <person name="Ifeonu O.O."/>
            <person name="Silva J.C."/>
            <person name="Suarez C.E."/>
            <person name="Brayton K.A."/>
        </authorList>
    </citation>
    <scope>NUCLEOTIDE SEQUENCE [LARGE SCALE GENOMIC DNA]</scope>
</reference>
<evidence type="ECO:0000256" key="8">
    <source>
        <dbReference type="ARBA" id="ARBA00022786"/>
    </source>
</evidence>
<evidence type="ECO:0000313" key="18">
    <source>
        <dbReference type="EMBL" id="EDO08556.1"/>
    </source>
</evidence>
<dbReference type="Proteomes" id="UP000002173">
    <property type="component" value="Unassembled WGS sequence"/>
</dbReference>
<evidence type="ECO:0000259" key="17">
    <source>
        <dbReference type="PROSITE" id="PS50089"/>
    </source>
</evidence>
<dbReference type="InParanoid" id="A7APS2"/>
<dbReference type="GO" id="GO:0033503">
    <property type="term" value="C:HULC complex"/>
    <property type="evidence" value="ECO:0007669"/>
    <property type="project" value="TreeGrafter"/>
</dbReference>
<dbReference type="EC" id="2.3.2.27" evidence="14"/>
<gene>
    <name evidence="18" type="ORF">BBOV_III010000</name>
</gene>
<comment type="subcellular location">
    <subcellularLocation>
        <location evidence="2 14">Nucleus</location>
    </subcellularLocation>
</comment>
<evidence type="ECO:0000256" key="13">
    <source>
        <dbReference type="PROSITE-ProRule" id="PRU00175"/>
    </source>
</evidence>
<keyword evidence="9 14" id="KW-0862">Zinc</keyword>
<dbReference type="Gene3D" id="3.30.40.10">
    <property type="entry name" value="Zinc/RING finger domain, C3HC4 (zinc finger)"/>
    <property type="match status" value="1"/>
</dbReference>
<keyword evidence="11 14" id="KW-0175">Coiled coil</keyword>
<feature type="domain" description="RING-type" evidence="17">
    <location>
        <begin position="602"/>
        <end position="641"/>
    </location>
</feature>
<feature type="compositionally biased region" description="Low complexity" evidence="16">
    <location>
        <begin position="262"/>
        <end position="274"/>
    </location>
</feature>
<dbReference type="GO" id="GO:0005634">
    <property type="term" value="C:nucleus"/>
    <property type="evidence" value="ECO:0007669"/>
    <property type="project" value="UniProtKB-SubCell"/>
</dbReference>
<comment type="similarity">
    <text evidence="4 14">Belongs to the BRE1 family.</text>
</comment>
<reference evidence="19" key="3">
    <citation type="journal article" date="2021" name="Int. J. Parasitol.">
        <title>Comparative analysis of gene expression between Babesia bovis blood stages and kinetes allowed by improved genome annotation.</title>
        <authorList>
            <person name="Ueti M.W."/>
            <person name="Johnson W.C."/>
            <person name="Kappmeyer L.S."/>
            <person name="Herndon D.R."/>
            <person name="Mousel M.R."/>
            <person name="Reif K.E."/>
            <person name="Taus N.S."/>
            <person name="Ifeonu O.O."/>
            <person name="Silva J.C."/>
            <person name="Suarez C.E."/>
            <person name="Brayton K.A."/>
        </authorList>
    </citation>
    <scope>NUCLEOTIDE SEQUENCE [LARGE SCALE GENOMIC DNA]</scope>
</reference>
<feature type="coiled-coil region" evidence="15">
    <location>
        <begin position="428"/>
        <end position="476"/>
    </location>
</feature>
<dbReference type="InterPro" id="IPR017907">
    <property type="entry name" value="Znf_RING_CS"/>
</dbReference>
<dbReference type="STRING" id="5865.A7APS2"/>
<evidence type="ECO:0000256" key="9">
    <source>
        <dbReference type="ARBA" id="ARBA00022833"/>
    </source>
</evidence>
<keyword evidence="7 13" id="KW-0863">Zinc-finger</keyword>
<feature type="region of interest" description="Disordered" evidence="16">
    <location>
        <begin position="250"/>
        <end position="281"/>
    </location>
</feature>
<comment type="catalytic activity">
    <reaction evidence="1 14">
        <text>S-ubiquitinyl-[E2 ubiquitin-conjugating enzyme]-L-cysteine + [acceptor protein]-L-lysine = [E2 ubiquitin-conjugating enzyme]-L-cysteine + N(6)-ubiquitinyl-[acceptor protein]-L-lysine.</text>
        <dbReference type="EC" id="2.3.2.27"/>
    </reaction>
</comment>
<evidence type="ECO:0000256" key="7">
    <source>
        <dbReference type="ARBA" id="ARBA00022771"/>
    </source>
</evidence>
<dbReference type="SUPFAM" id="SSF57850">
    <property type="entry name" value="RING/U-box"/>
    <property type="match status" value="1"/>
</dbReference>
<dbReference type="PROSITE" id="PS00518">
    <property type="entry name" value="ZF_RING_1"/>
    <property type="match status" value="1"/>
</dbReference>
<keyword evidence="8 14" id="KW-0833">Ubl conjugation pathway</keyword>
<keyword evidence="19" id="KW-1185">Reference proteome</keyword>
<evidence type="ECO:0000256" key="15">
    <source>
        <dbReference type="SAM" id="Coils"/>
    </source>
</evidence>
<keyword evidence="10 14" id="KW-0156">Chromatin regulator</keyword>
<dbReference type="RefSeq" id="XP_001612124.1">
    <property type="nucleotide sequence ID" value="XM_001612074.1"/>
</dbReference>
<keyword evidence="6 14" id="KW-0479">Metal-binding</keyword>
<evidence type="ECO:0000256" key="4">
    <source>
        <dbReference type="ARBA" id="ARBA00005555"/>
    </source>
</evidence>
<evidence type="ECO:0000256" key="16">
    <source>
        <dbReference type="SAM" id="MobiDB-lite"/>
    </source>
</evidence>
<dbReference type="AlphaFoldDB" id="A7APS2"/>
<evidence type="ECO:0000256" key="3">
    <source>
        <dbReference type="ARBA" id="ARBA00004906"/>
    </source>
</evidence>
<dbReference type="GO" id="GO:0006325">
    <property type="term" value="P:chromatin organization"/>
    <property type="evidence" value="ECO:0007669"/>
    <property type="project" value="UniProtKB-KW"/>
</dbReference>
<dbReference type="eggNOG" id="KOG0978">
    <property type="taxonomic scope" value="Eukaryota"/>
</dbReference>
<dbReference type="VEuPathDB" id="PiroplasmaDB:BBOV_III010000"/>
<dbReference type="GO" id="GO:0008270">
    <property type="term" value="F:zinc ion binding"/>
    <property type="evidence" value="ECO:0007669"/>
    <property type="project" value="UniProtKB-KW"/>
</dbReference>
<protein>
    <recommendedName>
        <fullName evidence="14">E3 ubiquitin protein ligase</fullName>
        <ecNumber evidence="14">2.3.2.27</ecNumber>
    </recommendedName>
</protein>
<reference evidence="18 19" key="1">
    <citation type="journal article" date="2007" name="PLoS Pathog.">
        <title>Genome sequence of Babesia bovis and comparative analysis of apicomplexan hemoprotozoa.</title>
        <authorList>
            <person name="Brayton K.A."/>
            <person name="Lau A.O.T."/>
            <person name="Herndon D.R."/>
            <person name="Hannick L."/>
            <person name="Kappmeyer L.S."/>
            <person name="Berens S.J."/>
            <person name="Bidwell S.L."/>
            <person name="Brown W.C."/>
            <person name="Crabtree J."/>
            <person name="Fadrosh D."/>
            <person name="Feldblum T."/>
            <person name="Forberger H.A."/>
            <person name="Haas B.J."/>
            <person name="Howell J.M."/>
            <person name="Khouri H."/>
            <person name="Koo H."/>
            <person name="Mann D.J."/>
            <person name="Norimine J."/>
            <person name="Paulsen I.T."/>
            <person name="Radune D."/>
            <person name="Ren Q."/>
            <person name="Smith R.K. Jr."/>
            <person name="Suarez C.E."/>
            <person name="White O."/>
            <person name="Wortman J.R."/>
            <person name="Knowles D.P. Jr."/>
            <person name="McElwain T.F."/>
            <person name="Nene V.M."/>
        </authorList>
    </citation>
    <scope>NUCLEOTIDE SEQUENCE [LARGE SCALE GENOMIC DNA]</scope>
    <source>
        <strain evidence="18">T2Bo</strain>
    </source>
</reference>
<dbReference type="EMBL" id="AAXT01000001">
    <property type="protein sequence ID" value="EDO08556.1"/>
    <property type="molecule type" value="Genomic_DNA"/>
</dbReference>
<accession>A7APS2</accession>
<evidence type="ECO:0000256" key="5">
    <source>
        <dbReference type="ARBA" id="ARBA00022679"/>
    </source>
</evidence>
<keyword evidence="12 14" id="KW-0539">Nucleus</keyword>
<name>A7APS2_BABBO</name>
<dbReference type="KEGG" id="bbo:BBOV_III010000"/>
<evidence type="ECO:0000256" key="2">
    <source>
        <dbReference type="ARBA" id="ARBA00004123"/>
    </source>
</evidence>